<dbReference type="Pfam" id="PF00067">
    <property type="entry name" value="p450"/>
    <property type="match status" value="1"/>
</dbReference>
<keyword evidence="6" id="KW-1185">Reference proteome</keyword>
<dbReference type="OrthoDB" id="2789670at2759"/>
<dbReference type="SUPFAM" id="SSF48264">
    <property type="entry name" value="Cytochrome P450"/>
    <property type="match status" value="1"/>
</dbReference>
<dbReference type="GO" id="GO:0005506">
    <property type="term" value="F:iron ion binding"/>
    <property type="evidence" value="ECO:0007669"/>
    <property type="project" value="InterPro"/>
</dbReference>
<comment type="cofactor">
    <cofactor evidence="4">
        <name>heme</name>
        <dbReference type="ChEBI" id="CHEBI:30413"/>
    </cofactor>
</comment>
<proteinExistence type="predicted"/>
<evidence type="ECO:0000256" key="3">
    <source>
        <dbReference type="ARBA" id="ARBA00023004"/>
    </source>
</evidence>
<dbReference type="EMBL" id="QJNU01000013">
    <property type="protein sequence ID" value="RYP10767.1"/>
    <property type="molecule type" value="Genomic_DNA"/>
</dbReference>
<keyword evidence="2 4" id="KW-0479">Metal-binding</keyword>
<evidence type="ECO:0000313" key="5">
    <source>
        <dbReference type="EMBL" id="RYP10767.1"/>
    </source>
</evidence>
<evidence type="ECO:0000256" key="2">
    <source>
        <dbReference type="ARBA" id="ARBA00022723"/>
    </source>
</evidence>
<sequence length="92" mass="10301">MAAYTSHRDPAVFADPEVYNPERWIQNKGTGRMKAMLAAFMSFTAGTRACIGHNISLQMQKVTVATLPYRYEFSVPKPRWEVESRSGSTCGP</sequence>
<accession>A0A4Q4TWV6</accession>
<dbReference type="STRING" id="155417.A0A4Q4TWV6"/>
<dbReference type="AlphaFoldDB" id="A0A4Q4TWV6"/>
<dbReference type="GO" id="GO:0004497">
    <property type="term" value="F:monooxygenase activity"/>
    <property type="evidence" value="ECO:0007669"/>
    <property type="project" value="InterPro"/>
</dbReference>
<dbReference type="PRINTS" id="PR00463">
    <property type="entry name" value="EP450I"/>
</dbReference>
<dbReference type="InterPro" id="IPR050121">
    <property type="entry name" value="Cytochrome_P450_monoxygenase"/>
</dbReference>
<keyword evidence="3 4" id="KW-0408">Iron</keyword>
<dbReference type="PANTHER" id="PTHR24305:SF172">
    <property type="entry name" value="P450, PUTATIVE (EUROFUNG)-RELATED"/>
    <property type="match status" value="1"/>
</dbReference>
<dbReference type="GO" id="GO:0020037">
    <property type="term" value="F:heme binding"/>
    <property type="evidence" value="ECO:0007669"/>
    <property type="project" value="InterPro"/>
</dbReference>
<comment type="caution">
    <text evidence="5">The sequence shown here is derived from an EMBL/GenBank/DDBJ whole genome shotgun (WGS) entry which is preliminary data.</text>
</comment>
<evidence type="ECO:0000256" key="4">
    <source>
        <dbReference type="PIRSR" id="PIRSR602401-1"/>
    </source>
</evidence>
<name>A0A4Q4TWV6_9PEZI</name>
<dbReference type="InterPro" id="IPR001128">
    <property type="entry name" value="Cyt_P450"/>
</dbReference>
<evidence type="ECO:0000256" key="1">
    <source>
        <dbReference type="ARBA" id="ARBA00022617"/>
    </source>
</evidence>
<protein>
    <recommendedName>
        <fullName evidence="7">Cytochrome P450</fullName>
    </recommendedName>
</protein>
<dbReference type="PANTHER" id="PTHR24305">
    <property type="entry name" value="CYTOCHROME P450"/>
    <property type="match status" value="1"/>
</dbReference>
<dbReference type="Proteomes" id="UP000293360">
    <property type="component" value="Unassembled WGS sequence"/>
</dbReference>
<evidence type="ECO:0000313" key="6">
    <source>
        <dbReference type="Proteomes" id="UP000293360"/>
    </source>
</evidence>
<dbReference type="InterPro" id="IPR002401">
    <property type="entry name" value="Cyt_P450_E_grp-I"/>
</dbReference>
<dbReference type="InterPro" id="IPR036396">
    <property type="entry name" value="Cyt_P450_sf"/>
</dbReference>
<reference evidence="5 6" key="1">
    <citation type="submission" date="2018-06" db="EMBL/GenBank/DDBJ databases">
        <title>Complete Genomes of Monosporascus.</title>
        <authorList>
            <person name="Robinson A.J."/>
            <person name="Natvig D.O."/>
        </authorList>
    </citation>
    <scope>NUCLEOTIDE SEQUENCE [LARGE SCALE GENOMIC DNA]</scope>
    <source>
        <strain evidence="5 6">CBS 110550</strain>
    </source>
</reference>
<evidence type="ECO:0008006" key="7">
    <source>
        <dbReference type="Google" id="ProtNLM"/>
    </source>
</evidence>
<dbReference type="GO" id="GO:0016705">
    <property type="term" value="F:oxidoreductase activity, acting on paired donors, with incorporation or reduction of molecular oxygen"/>
    <property type="evidence" value="ECO:0007669"/>
    <property type="project" value="InterPro"/>
</dbReference>
<gene>
    <name evidence="5" type="ORF">DL764_000463</name>
</gene>
<feature type="binding site" description="axial binding residue" evidence="4">
    <location>
        <position position="50"/>
    </location>
    <ligand>
        <name>heme</name>
        <dbReference type="ChEBI" id="CHEBI:30413"/>
    </ligand>
    <ligandPart>
        <name>Fe</name>
        <dbReference type="ChEBI" id="CHEBI:18248"/>
    </ligandPart>
</feature>
<dbReference type="Gene3D" id="1.10.630.10">
    <property type="entry name" value="Cytochrome P450"/>
    <property type="match status" value="1"/>
</dbReference>
<keyword evidence="1 4" id="KW-0349">Heme</keyword>
<organism evidence="5 6">
    <name type="scientific">Monosporascus ibericus</name>
    <dbReference type="NCBI Taxonomy" id="155417"/>
    <lineage>
        <taxon>Eukaryota</taxon>
        <taxon>Fungi</taxon>
        <taxon>Dikarya</taxon>
        <taxon>Ascomycota</taxon>
        <taxon>Pezizomycotina</taxon>
        <taxon>Sordariomycetes</taxon>
        <taxon>Xylariomycetidae</taxon>
        <taxon>Xylariales</taxon>
        <taxon>Xylariales incertae sedis</taxon>
        <taxon>Monosporascus</taxon>
    </lineage>
</organism>